<dbReference type="SUPFAM" id="SSF49493">
    <property type="entry name" value="HSP40/DnaJ peptide-binding domain"/>
    <property type="match status" value="2"/>
</dbReference>
<dbReference type="GO" id="GO:0006260">
    <property type="term" value="P:DNA replication"/>
    <property type="evidence" value="ECO:0007669"/>
    <property type="project" value="UniProtKB-KW"/>
</dbReference>
<dbReference type="Pfam" id="PF01556">
    <property type="entry name" value="DnaJ_C"/>
    <property type="match status" value="1"/>
</dbReference>
<keyword evidence="3 14" id="KW-0963">Cytoplasm</keyword>
<sequence>METDYYKNLGVSPEASAAEIKKAYRKLALKYHPDRNPNDKEAEEKFKVATEAYEVLGDLEKRKIYDRFGVAGLRDSGYSGPGSADDIFSGFSDLFGDLFGFGARAGGGRRQPGPTPGNDLRYDLVISFMEAVHGTEKEVEISKGETCWTCEGSGLRPGHQPETCPTCNGVGQVLHAQGPFRIQTTCPHCRGQGRVITEPCQDCQGQGLVQRAKKVSLKIPAGVDSGARMRLRGEGEGGRRGGPHGDLYVIIHVQPHEFFQREGDNILCSIPLSFTQAALGCTLEVPTIHGSEKLTVPAGTQPGQHFTLKGKGVARLRGGGRGDMVCEVRVVVPKHLNKRQKELLREFAAGEDEGRDQEEKGEGFLKKFFHL</sequence>
<dbReference type="PANTHER" id="PTHR43096:SF10">
    <property type="entry name" value="CHAPERONE PROTEIN DNAJ A6, CHLOROPLASTIC"/>
    <property type="match status" value="1"/>
</dbReference>
<feature type="binding site" evidence="14">
    <location>
        <position position="203"/>
    </location>
    <ligand>
        <name>Zn(2+)</name>
        <dbReference type="ChEBI" id="CHEBI:29105"/>
        <label>1</label>
    </ligand>
</feature>
<dbReference type="FunFam" id="1.10.287.110:FF:000034">
    <property type="entry name" value="Chaperone protein DnaJ"/>
    <property type="match status" value="1"/>
</dbReference>
<evidence type="ECO:0000256" key="3">
    <source>
        <dbReference type="ARBA" id="ARBA00022490"/>
    </source>
</evidence>
<dbReference type="CDD" id="cd10747">
    <property type="entry name" value="DnaJ_C"/>
    <property type="match status" value="1"/>
</dbReference>
<keyword evidence="5 14" id="KW-0479">Metal-binding</keyword>
<accession>A0A7C2XLR8</accession>
<feature type="zinc finger region" description="CR-type" evidence="15">
    <location>
        <begin position="134"/>
        <end position="212"/>
    </location>
</feature>
<dbReference type="AlphaFoldDB" id="A0A7C2XLR8"/>
<feature type="binding site" evidence="14">
    <location>
        <position position="200"/>
    </location>
    <ligand>
        <name>Zn(2+)</name>
        <dbReference type="ChEBI" id="CHEBI:29105"/>
        <label>1</label>
    </ligand>
</feature>
<dbReference type="FunFam" id="2.60.260.20:FF:000004">
    <property type="entry name" value="Molecular chaperone DnaJ"/>
    <property type="match status" value="1"/>
</dbReference>
<feature type="binding site" evidence="14">
    <location>
        <position position="167"/>
    </location>
    <ligand>
        <name>Zn(2+)</name>
        <dbReference type="ChEBI" id="CHEBI:29105"/>
        <label>2</label>
    </ligand>
</feature>
<dbReference type="PANTHER" id="PTHR43096">
    <property type="entry name" value="DNAJ HOMOLOG 1, MITOCHONDRIAL-RELATED"/>
    <property type="match status" value="1"/>
</dbReference>
<keyword evidence="4 14" id="KW-0235">DNA replication</keyword>
<evidence type="ECO:0000259" key="17">
    <source>
        <dbReference type="PROSITE" id="PS51188"/>
    </source>
</evidence>
<feature type="repeat" description="CXXCXGXG motif" evidence="14">
    <location>
        <begin position="186"/>
        <end position="193"/>
    </location>
</feature>
<feature type="repeat" description="CXXCXGXG motif" evidence="14">
    <location>
        <begin position="147"/>
        <end position="154"/>
    </location>
</feature>
<dbReference type="PRINTS" id="PR00625">
    <property type="entry name" value="JDOMAIN"/>
</dbReference>
<evidence type="ECO:0000256" key="14">
    <source>
        <dbReference type="HAMAP-Rule" id="MF_01152"/>
    </source>
</evidence>
<protein>
    <recommendedName>
        <fullName evidence="13 14">Chaperone protein DnaJ</fullName>
    </recommendedName>
</protein>
<feature type="binding site" evidence="14">
    <location>
        <position position="186"/>
    </location>
    <ligand>
        <name>Zn(2+)</name>
        <dbReference type="ChEBI" id="CHEBI:29105"/>
        <label>2</label>
    </ligand>
</feature>
<dbReference type="PROSITE" id="PS50076">
    <property type="entry name" value="DNAJ_2"/>
    <property type="match status" value="1"/>
</dbReference>
<dbReference type="PROSITE" id="PS00636">
    <property type="entry name" value="DNAJ_1"/>
    <property type="match status" value="1"/>
</dbReference>
<feature type="domain" description="J" evidence="16">
    <location>
        <begin position="4"/>
        <end position="69"/>
    </location>
</feature>
<dbReference type="Gene3D" id="2.10.230.10">
    <property type="entry name" value="Heat shock protein DnaJ, cysteine-rich domain"/>
    <property type="match status" value="1"/>
</dbReference>
<dbReference type="GO" id="GO:0051082">
    <property type="term" value="F:unfolded protein binding"/>
    <property type="evidence" value="ECO:0007669"/>
    <property type="project" value="UniProtKB-UniRule"/>
</dbReference>
<organism evidence="18">
    <name type="scientific">Desulfurivibrio alkaliphilus</name>
    <dbReference type="NCBI Taxonomy" id="427923"/>
    <lineage>
        <taxon>Bacteria</taxon>
        <taxon>Pseudomonadati</taxon>
        <taxon>Thermodesulfobacteriota</taxon>
        <taxon>Desulfobulbia</taxon>
        <taxon>Desulfobulbales</taxon>
        <taxon>Desulfobulbaceae</taxon>
        <taxon>Desulfurivibrio</taxon>
    </lineage>
</organism>
<keyword evidence="6 14" id="KW-0677">Repeat</keyword>
<keyword evidence="7 14" id="KW-0863">Zinc-finger</keyword>
<evidence type="ECO:0000256" key="7">
    <source>
        <dbReference type="ARBA" id="ARBA00022771"/>
    </source>
</evidence>
<reference evidence="18" key="1">
    <citation type="journal article" date="2020" name="mSystems">
        <title>Genome- and Community-Level Interaction Insights into Carbon Utilization and Element Cycling Functions of Hydrothermarchaeota in Hydrothermal Sediment.</title>
        <authorList>
            <person name="Zhou Z."/>
            <person name="Liu Y."/>
            <person name="Xu W."/>
            <person name="Pan J."/>
            <person name="Luo Z.H."/>
            <person name="Li M."/>
        </authorList>
    </citation>
    <scope>NUCLEOTIDE SEQUENCE [LARGE SCALE GENOMIC DNA]</scope>
    <source>
        <strain evidence="18">SpSt-1224</strain>
    </source>
</reference>
<proteinExistence type="inferred from homology"/>
<evidence type="ECO:0000256" key="10">
    <source>
        <dbReference type="ARBA" id="ARBA00023186"/>
    </source>
</evidence>
<feature type="binding site" evidence="14">
    <location>
        <position position="189"/>
    </location>
    <ligand>
        <name>Zn(2+)</name>
        <dbReference type="ChEBI" id="CHEBI:29105"/>
        <label>2</label>
    </ligand>
</feature>
<dbReference type="GO" id="GO:0005524">
    <property type="term" value="F:ATP binding"/>
    <property type="evidence" value="ECO:0007669"/>
    <property type="project" value="InterPro"/>
</dbReference>
<feature type="domain" description="CR-type" evidence="17">
    <location>
        <begin position="134"/>
        <end position="212"/>
    </location>
</feature>
<dbReference type="Pfam" id="PF00684">
    <property type="entry name" value="DnaJ_CXXCXGXG"/>
    <property type="match status" value="1"/>
</dbReference>
<evidence type="ECO:0000256" key="1">
    <source>
        <dbReference type="ARBA" id="ARBA00004496"/>
    </source>
</evidence>
<dbReference type="InterPro" id="IPR018253">
    <property type="entry name" value="DnaJ_domain_CS"/>
</dbReference>
<dbReference type="Gene3D" id="2.60.260.20">
    <property type="entry name" value="Urease metallochaperone UreE, N-terminal domain"/>
    <property type="match status" value="2"/>
</dbReference>
<dbReference type="Proteomes" id="UP000885986">
    <property type="component" value="Unassembled WGS sequence"/>
</dbReference>
<comment type="subunit">
    <text evidence="2 14">Homodimer.</text>
</comment>
<gene>
    <name evidence="14 18" type="primary">dnaJ</name>
    <name evidence="18" type="ORF">ENN98_01750</name>
</gene>
<dbReference type="GO" id="GO:0031072">
    <property type="term" value="F:heat shock protein binding"/>
    <property type="evidence" value="ECO:0007669"/>
    <property type="project" value="InterPro"/>
</dbReference>
<comment type="domain">
    <text evidence="14">The J domain is necessary and sufficient to stimulate DnaK ATPase activity. Zinc center 1 plays an important role in the autonomous, DnaK-independent chaperone activity of DnaJ. Zinc center 2 is essential for interaction with DnaK and for DnaJ activity.</text>
</comment>
<evidence type="ECO:0000256" key="6">
    <source>
        <dbReference type="ARBA" id="ARBA00022737"/>
    </source>
</evidence>
<dbReference type="NCBIfam" id="TIGR02349">
    <property type="entry name" value="DnaJ_bact"/>
    <property type="match status" value="1"/>
</dbReference>
<comment type="caution">
    <text evidence="18">The sequence shown here is derived from an EMBL/GenBank/DDBJ whole genome shotgun (WGS) entry which is preliminary data.</text>
</comment>
<evidence type="ECO:0000256" key="5">
    <source>
        <dbReference type="ARBA" id="ARBA00022723"/>
    </source>
</evidence>
<feature type="binding site" evidence="14">
    <location>
        <position position="147"/>
    </location>
    <ligand>
        <name>Zn(2+)</name>
        <dbReference type="ChEBI" id="CHEBI:29105"/>
        <label>1</label>
    </ligand>
</feature>
<dbReference type="SUPFAM" id="SSF57938">
    <property type="entry name" value="DnaJ/Hsp40 cysteine-rich domain"/>
    <property type="match status" value="1"/>
</dbReference>
<dbReference type="InterPro" id="IPR001305">
    <property type="entry name" value="HSP_DnaJ_Cys-rich_dom"/>
</dbReference>
<comment type="function">
    <text evidence="11 14">Participates actively in the response to hyperosmotic and heat shock by preventing the aggregation of stress-denatured proteins and by disaggregating proteins, also in an autonomous, DnaK-independent fashion. Unfolded proteins bind initially to DnaJ; upon interaction with the DnaJ-bound protein, DnaK hydrolyzes its bound ATP, resulting in the formation of a stable complex. GrpE releases ADP from DnaK; ATP binding to DnaK triggers the release of the substrate protein, thus completing the reaction cycle. Several rounds of ATP-dependent interactions between DnaJ, DnaK and GrpE are required for fully efficient folding. Also involved, together with DnaK and GrpE, in the DNA replication of plasmids through activation of initiation proteins.</text>
</comment>
<dbReference type="FunFam" id="2.10.230.10:FF:000002">
    <property type="entry name" value="Molecular chaperone DnaJ"/>
    <property type="match status" value="1"/>
</dbReference>
<dbReference type="HAMAP" id="MF_01152">
    <property type="entry name" value="DnaJ"/>
    <property type="match status" value="1"/>
</dbReference>
<name>A0A7C2XLR8_9BACT</name>
<dbReference type="CDD" id="cd10719">
    <property type="entry name" value="DnaJ_zf"/>
    <property type="match status" value="1"/>
</dbReference>
<dbReference type="InterPro" id="IPR036410">
    <property type="entry name" value="HSP_DnaJ_Cys-rich_dom_sf"/>
</dbReference>
<evidence type="ECO:0000256" key="13">
    <source>
        <dbReference type="ARBA" id="ARBA00067609"/>
    </source>
</evidence>
<dbReference type="SMART" id="SM00271">
    <property type="entry name" value="DnaJ"/>
    <property type="match status" value="1"/>
</dbReference>
<dbReference type="GO" id="GO:0042026">
    <property type="term" value="P:protein refolding"/>
    <property type="evidence" value="ECO:0007669"/>
    <property type="project" value="TreeGrafter"/>
</dbReference>
<dbReference type="Pfam" id="PF00226">
    <property type="entry name" value="DnaJ"/>
    <property type="match status" value="1"/>
</dbReference>
<dbReference type="EMBL" id="DSDS01000039">
    <property type="protein sequence ID" value="HET97432.1"/>
    <property type="molecule type" value="Genomic_DNA"/>
</dbReference>
<evidence type="ECO:0000256" key="4">
    <source>
        <dbReference type="ARBA" id="ARBA00022705"/>
    </source>
</evidence>
<dbReference type="CDD" id="cd06257">
    <property type="entry name" value="DnaJ"/>
    <property type="match status" value="1"/>
</dbReference>
<comment type="cofactor">
    <cofactor evidence="14">
        <name>Zn(2+)</name>
        <dbReference type="ChEBI" id="CHEBI:29105"/>
    </cofactor>
    <text evidence="14">Binds 2 Zn(2+) ions per monomer.</text>
</comment>
<evidence type="ECO:0000256" key="2">
    <source>
        <dbReference type="ARBA" id="ARBA00011738"/>
    </source>
</evidence>
<feature type="binding site" evidence="14">
    <location>
        <position position="150"/>
    </location>
    <ligand>
        <name>Zn(2+)</name>
        <dbReference type="ChEBI" id="CHEBI:29105"/>
        <label>1</label>
    </ligand>
</feature>
<comment type="subcellular location">
    <subcellularLocation>
        <location evidence="1 14">Cytoplasm</location>
    </subcellularLocation>
</comment>
<evidence type="ECO:0000256" key="8">
    <source>
        <dbReference type="ARBA" id="ARBA00022833"/>
    </source>
</evidence>
<feature type="binding site" evidence="14">
    <location>
        <position position="164"/>
    </location>
    <ligand>
        <name>Zn(2+)</name>
        <dbReference type="ChEBI" id="CHEBI:29105"/>
        <label>2</label>
    </ligand>
</feature>
<dbReference type="InterPro" id="IPR036869">
    <property type="entry name" value="J_dom_sf"/>
</dbReference>
<evidence type="ECO:0000313" key="18">
    <source>
        <dbReference type="EMBL" id="HET97432.1"/>
    </source>
</evidence>
<dbReference type="GO" id="GO:0008270">
    <property type="term" value="F:zinc ion binding"/>
    <property type="evidence" value="ECO:0007669"/>
    <property type="project" value="UniProtKB-UniRule"/>
</dbReference>
<dbReference type="InterPro" id="IPR002939">
    <property type="entry name" value="DnaJ_C"/>
</dbReference>
<evidence type="ECO:0000256" key="12">
    <source>
        <dbReference type="ARBA" id="ARBA00061004"/>
    </source>
</evidence>
<dbReference type="SUPFAM" id="SSF46565">
    <property type="entry name" value="Chaperone J-domain"/>
    <property type="match status" value="1"/>
</dbReference>
<dbReference type="InterPro" id="IPR012724">
    <property type="entry name" value="DnaJ"/>
</dbReference>
<keyword evidence="8 14" id="KW-0862">Zinc</keyword>
<dbReference type="InterPro" id="IPR008971">
    <property type="entry name" value="HSP40/DnaJ_pept-bd"/>
</dbReference>
<dbReference type="PROSITE" id="PS51188">
    <property type="entry name" value="ZF_CR"/>
    <property type="match status" value="1"/>
</dbReference>
<evidence type="ECO:0000259" key="16">
    <source>
        <dbReference type="PROSITE" id="PS50076"/>
    </source>
</evidence>
<dbReference type="GO" id="GO:0005737">
    <property type="term" value="C:cytoplasm"/>
    <property type="evidence" value="ECO:0007669"/>
    <property type="project" value="UniProtKB-SubCell"/>
</dbReference>
<keyword evidence="10 14" id="KW-0143">Chaperone</keyword>
<feature type="repeat" description="CXXCXGXG motif" evidence="14">
    <location>
        <begin position="164"/>
        <end position="171"/>
    </location>
</feature>
<evidence type="ECO:0000256" key="15">
    <source>
        <dbReference type="PROSITE-ProRule" id="PRU00546"/>
    </source>
</evidence>
<keyword evidence="9 14" id="KW-0346">Stress response</keyword>
<evidence type="ECO:0000256" key="11">
    <source>
        <dbReference type="ARBA" id="ARBA00053423"/>
    </source>
</evidence>
<evidence type="ECO:0000256" key="9">
    <source>
        <dbReference type="ARBA" id="ARBA00023016"/>
    </source>
</evidence>
<dbReference type="InterPro" id="IPR001623">
    <property type="entry name" value="DnaJ_domain"/>
</dbReference>
<dbReference type="NCBIfam" id="NF008035">
    <property type="entry name" value="PRK10767.1"/>
    <property type="match status" value="1"/>
</dbReference>
<comment type="similarity">
    <text evidence="12 14">Belongs to the DnaJ family.</text>
</comment>
<dbReference type="Gene3D" id="1.10.287.110">
    <property type="entry name" value="DnaJ domain"/>
    <property type="match status" value="1"/>
</dbReference>
<dbReference type="GO" id="GO:0009408">
    <property type="term" value="P:response to heat"/>
    <property type="evidence" value="ECO:0007669"/>
    <property type="project" value="InterPro"/>
</dbReference>
<feature type="repeat" description="CXXCXGXG motif" evidence="14">
    <location>
        <begin position="200"/>
        <end position="207"/>
    </location>
</feature>